<dbReference type="PROSITE" id="PS50041">
    <property type="entry name" value="C_TYPE_LECTIN_2"/>
    <property type="match status" value="1"/>
</dbReference>
<feature type="domain" description="C-type lectin" evidence="3">
    <location>
        <begin position="311"/>
        <end position="410"/>
    </location>
</feature>
<gene>
    <name evidence="4" type="ORF">Pcinc_026258</name>
</gene>
<proteinExistence type="predicted"/>
<feature type="chain" id="PRO_5042127562" description="C-type lectin domain-containing protein" evidence="2">
    <location>
        <begin position="22"/>
        <end position="428"/>
    </location>
</feature>
<dbReference type="InterPro" id="IPR016186">
    <property type="entry name" value="C-type_lectin-like/link_sf"/>
</dbReference>
<reference evidence="4" key="1">
    <citation type="submission" date="2023-10" db="EMBL/GenBank/DDBJ databases">
        <title>Genome assemblies of two species of porcelain crab, Petrolisthes cinctipes and Petrolisthes manimaculis (Anomura: Porcellanidae).</title>
        <authorList>
            <person name="Angst P."/>
        </authorList>
    </citation>
    <scope>NUCLEOTIDE SEQUENCE</scope>
    <source>
        <strain evidence="4">PB745_01</strain>
        <tissue evidence="4">Gill</tissue>
    </source>
</reference>
<keyword evidence="5" id="KW-1185">Reference proteome</keyword>
<name>A0AAE1F7N7_PETCI</name>
<keyword evidence="2" id="KW-0732">Signal</keyword>
<protein>
    <recommendedName>
        <fullName evidence="3">C-type lectin domain-containing protein</fullName>
    </recommendedName>
</protein>
<dbReference type="CDD" id="cd00037">
    <property type="entry name" value="CLECT"/>
    <property type="match status" value="1"/>
</dbReference>
<accession>A0AAE1F7N7</accession>
<dbReference type="Gene3D" id="3.10.100.10">
    <property type="entry name" value="Mannose-Binding Protein A, subunit A"/>
    <property type="match status" value="1"/>
</dbReference>
<evidence type="ECO:0000313" key="4">
    <source>
        <dbReference type="EMBL" id="KAK3868339.1"/>
    </source>
</evidence>
<evidence type="ECO:0000256" key="1">
    <source>
        <dbReference type="SAM" id="Coils"/>
    </source>
</evidence>
<dbReference type="InterPro" id="IPR001304">
    <property type="entry name" value="C-type_lectin-like"/>
</dbReference>
<dbReference type="InterPro" id="IPR016187">
    <property type="entry name" value="CTDL_fold"/>
</dbReference>
<evidence type="ECO:0000256" key="2">
    <source>
        <dbReference type="SAM" id="SignalP"/>
    </source>
</evidence>
<organism evidence="4 5">
    <name type="scientific">Petrolisthes cinctipes</name>
    <name type="common">Flat porcelain crab</name>
    <dbReference type="NCBI Taxonomy" id="88211"/>
    <lineage>
        <taxon>Eukaryota</taxon>
        <taxon>Metazoa</taxon>
        <taxon>Ecdysozoa</taxon>
        <taxon>Arthropoda</taxon>
        <taxon>Crustacea</taxon>
        <taxon>Multicrustacea</taxon>
        <taxon>Malacostraca</taxon>
        <taxon>Eumalacostraca</taxon>
        <taxon>Eucarida</taxon>
        <taxon>Decapoda</taxon>
        <taxon>Pleocyemata</taxon>
        <taxon>Anomura</taxon>
        <taxon>Galatheoidea</taxon>
        <taxon>Porcellanidae</taxon>
        <taxon>Petrolisthes</taxon>
    </lineage>
</organism>
<comment type="caution">
    <text evidence="4">The sequence shown here is derived from an EMBL/GenBank/DDBJ whole genome shotgun (WGS) entry which is preliminary data.</text>
</comment>
<feature type="signal peptide" evidence="2">
    <location>
        <begin position="1"/>
        <end position="21"/>
    </location>
</feature>
<dbReference type="EMBL" id="JAWQEG010003037">
    <property type="protein sequence ID" value="KAK3868339.1"/>
    <property type="molecule type" value="Genomic_DNA"/>
</dbReference>
<evidence type="ECO:0000313" key="5">
    <source>
        <dbReference type="Proteomes" id="UP001286313"/>
    </source>
</evidence>
<dbReference type="AlphaFoldDB" id="A0AAE1F7N7"/>
<feature type="coiled-coil region" evidence="1">
    <location>
        <begin position="98"/>
        <end position="125"/>
    </location>
</feature>
<sequence length="428" mass="47616">MTHSLALTLVVLSLTTTISITTNTSNTNNNITTNFTTNEFADYHDISSDLFGALDVKETQASMIINQMAIMHMMDELKEVKLNSGGGGSRGTQHGGCGRNVMEELSQLKDELQTLKSSLTKHADESVAQKTSCVRTVREDLALVVTSQARQRQQQTTLNQTQTTLQQSQATLNRSQATLLSDLATIHEGQTKLQENQVRLYQSQNTLQEAQTTLQEKVDWLQQSLSRLLTQQYTLGSSSMTVSERMAVGSAEVRSDVMEDGVLLSRDEVQEECPEGELILHDNCTISECHQGSLRPYQGVRAPNLSFSSLVSKGCVYREETALTWDASRALCVAKGGDLFVPGDLHSLDQFTSIHPHGPWVGVRGRYWLDGRLVEAEAWDEDQPSNDVGDVDTLCGWIYPKTRRLYDAPCHTYTWHSLCHIGVSYPQR</sequence>
<dbReference type="Proteomes" id="UP001286313">
    <property type="component" value="Unassembled WGS sequence"/>
</dbReference>
<evidence type="ECO:0000259" key="3">
    <source>
        <dbReference type="PROSITE" id="PS50041"/>
    </source>
</evidence>
<dbReference type="SUPFAM" id="SSF56436">
    <property type="entry name" value="C-type lectin-like"/>
    <property type="match status" value="1"/>
</dbReference>
<keyword evidence="1" id="KW-0175">Coiled coil</keyword>